<proteinExistence type="predicted"/>
<sequence length="181" mass="20850">MKISKLVIPVVITVVTGCGEPDNKWTQLGHVDKFTDQKYMQYSSEKVNGVHITLGCAKAFNGKGYRPDIVFHHKKITYSSMKVIKIRIDEMKPIDMRVWMKSMDNTGSSDGVGKYKWEYTDQDKAMRLVDDLKLGKKVLVQIDNKVVNLSLTSFNWAYKNMNEYCNTQDNPPTDVIYFSYD</sequence>
<accession>A0ABU2ZVR3</accession>
<name>A0ABU2ZVR3_9GAMM</name>
<keyword evidence="2" id="KW-1185">Reference proteome</keyword>
<evidence type="ECO:0008006" key="3">
    <source>
        <dbReference type="Google" id="ProtNLM"/>
    </source>
</evidence>
<evidence type="ECO:0000313" key="2">
    <source>
        <dbReference type="Proteomes" id="UP001266357"/>
    </source>
</evidence>
<protein>
    <recommendedName>
        <fullName evidence="3">Lipoprotein</fullName>
    </recommendedName>
</protein>
<gene>
    <name evidence="1" type="ORF">RM573_00240</name>
</gene>
<organism evidence="1 2">
    <name type="scientific">Thalassotalea castellviae</name>
    <dbReference type="NCBI Taxonomy" id="3075612"/>
    <lineage>
        <taxon>Bacteria</taxon>
        <taxon>Pseudomonadati</taxon>
        <taxon>Pseudomonadota</taxon>
        <taxon>Gammaproteobacteria</taxon>
        <taxon>Alteromonadales</taxon>
        <taxon>Colwelliaceae</taxon>
        <taxon>Thalassotalea</taxon>
    </lineage>
</organism>
<dbReference type="EMBL" id="JAVRIF010000001">
    <property type="protein sequence ID" value="MDT0602022.1"/>
    <property type="molecule type" value="Genomic_DNA"/>
</dbReference>
<dbReference type="PROSITE" id="PS51257">
    <property type="entry name" value="PROKAR_LIPOPROTEIN"/>
    <property type="match status" value="1"/>
</dbReference>
<dbReference type="RefSeq" id="WP_311575448.1">
    <property type="nucleotide sequence ID" value="NZ_JAVRIF010000001.1"/>
</dbReference>
<dbReference type="Proteomes" id="UP001266357">
    <property type="component" value="Unassembled WGS sequence"/>
</dbReference>
<comment type="caution">
    <text evidence="1">The sequence shown here is derived from an EMBL/GenBank/DDBJ whole genome shotgun (WGS) entry which is preliminary data.</text>
</comment>
<reference evidence="1 2" key="1">
    <citation type="submission" date="2023-09" db="EMBL/GenBank/DDBJ databases">
        <authorList>
            <person name="Rey-Velasco X."/>
        </authorList>
    </citation>
    <scope>NUCLEOTIDE SEQUENCE [LARGE SCALE GENOMIC DNA]</scope>
    <source>
        <strain evidence="1 2">W431</strain>
    </source>
</reference>
<evidence type="ECO:0000313" key="1">
    <source>
        <dbReference type="EMBL" id="MDT0602022.1"/>
    </source>
</evidence>